<proteinExistence type="predicted"/>
<keyword evidence="3" id="KW-1185">Reference proteome</keyword>
<dbReference type="AlphaFoldDB" id="A0A0F4IZC3"/>
<evidence type="ECO:0000256" key="1">
    <source>
        <dbReference type="SAM" id="MobiDB-lite"/>
    </source>
</evidence>
<dbReference type="EMBL" id="JZWV01000996">
    <property type="protein sequence ID" value="KJY26011.1"/>
    <property type="molecule type" value="Genomic_DNA"/>
</dbReference>
<evidence type="ECO:0000313" key="3">
    <source>
        <dbReference type="Proteomes" id="UP000033551"/>
    </source>
</evidence>
<feature type="compositionally biased region" description="Basic and acidic residues" evidence="1">
    <location>
        <begin position="162"/>
        <end position="174"/>
    </location>
</feature>
<dbReference type="RefSeq" id="WP_045950954.1">
    <property type="nucleotide sequence ID" value="NZ_JZWV01000996.1"/>
</dbReference>
<dbReference type="OrthoDB" id="4773646at2"/>
<evidence type="ECO:0000313" key="2">
    <source>
        <dbReference type="EMBL" id="KJY26011.1"/>
    </source>
</evidence>
<reference evidence="2 3" key="1">
    <citation type="submission" date="2015-02" db="EMBL/GenBank/DDBJ databases">
        <authorList>
            <person name="Ju K.-S."/>
            <person name="Doroghazi J.R."/>
            <person name="Metcalf W."/>
        </authorList>
    </citation>
    <scope>NUCLEOTIDE SEQUENCE [LARGE SCALE GENOMIC DNA]</scope>
    <source>
        <strain evidence="2 3">NRRL ISP-5550</strain>
    </source>
</reference>
<dbReference type="PATRIC" id="fig|68223.7.peg.2664"/>
<gene>
    <name evidence="2" type="ORF">VR44_31055</name>
</gene>
<accession>A0A0F4IZC3</accession>
<comment type="caution">
    <text evidence="2">The sequence shown here is derived from an EMBL/GenBank/DDBJ whole genome shotgun (WGS) entry which is preliminary data.</text>
</comment>
<organism evidence="2 3">
    <name type="scientific">Streptomyces katrae</name>
    <dbReference type="NCBI Taxonomy" id="68223"/>
    <lineage>
        <taxon>Bacteria</taxon>
        <taxon>Bacillati</taxon>
        <taxon>Actinomycetota</taxon>
        <taxon>Actinomycetes</taxon>
        <taxon>Kitasatosporales</taxon>
        <taxon>Streptomycetaceae</taxon>
        <taxon>Streptomyces</taxon>
    </lineage>
</organism>
<sequence>MDLDIVVAGQPLGFSLDCIDGEIVRAQVLTGPDIGSFETARTADDTGQITTLITAGSAESYAKHIQAFMHDRLNLQPLLNSLNETGTPGSRVARLLRSDLPARRRRQGAARRPDDGGLPGRLLQVFLDLPAAATLTRVRAAHDVRSSTAKRRKADAHGAFQQRREERERKESELREARARLAALPGPGEDESLTSLAAEAARRARVVADAQEAWEGLMRVHRRAVEHRRREERLLNDVCQTTRRPGADG</sequence>
<feature type="region of interest" description="Disordered" evidence="1">
    <location>
        <begin position="139"/>
        <end position="174"/>
    </location>
</feature>
<name>A0A0F4IZC3_9ACTN</name>
<dbReference type="Proteomes" id="UP000033551">
    <property type="component" value="Unassembled WGS sequence"/>
</dbReference>
<protein>
    <submittedName>
        <fullName evidence="2">Uncharacterized protein</fullName>
    </submittedName>
</protein>